<reference evidence="4 5" key="1">
    <citation type="submission" date="2020-12" db="EMBL/GenBank/DDBJ databases">
        <title>Metabolic potential, ecology and presence of endohyphal bacteria is reflected in genomic diversity of Mucoromycotina.</title>
        <authorList>
            <person name="Muszewska A."/>
            <person name="Okrasinska A."/>
            <person name="Steczkiewicz K."/>
            <person name="Drgas O."/>
            <person name="Orlowska M."/>
            <person name="Perlinska-Lenart U."/>
            <person name="Aleksandrzak-Piekarczyk T."/>
            <person name="Szatraj K."/>
            <person name="Zielenkiewicz U."/>
            <person name="Pilsyk S."/>
            <person name="Malc E."/>
            <person name="Mieczkowski P."/>
            <person name="Kruszewska J.S."/>
            <person name="Biernat P."/>
            <person name="Pawlowska J."/>
        </authorList>
    </citation>
    <scope>NUCLEOTIDE SEQUENCE [LARGE SCALE GENOMIC DNA]</scope>
    <source>
        <strain evidence="4 5">CBS 142.35</strain>
    </source>
</reference>
<dbReference type="AlphaFoldDB" id="A0A8H7SB54"/>
<dbReference type="SMART" id="SM00271">
    <property type="entry name" value="DnaJ"/>
    <property type="match status" value="1"/>
</dbReference>
<dbReference type="Proteomes" id="UP000646827">
    <property type="component" value="Unassembled WGS sequence"/>
</dbReference>
<dbReference type="InterPro" id="IPR051938">
    <property type="entry name" value="Apopto_cytoskel_mod"/>
</dbReference>
<dbReference type="InterPro" id="IPR018253">
    <property type="entry name" value="DnaJ_domain_CS"/>
</dbReference>
<keyword evidence="2" id="KW-0472">Membrane</keyword>
<dbReference type="PANTHER" id="PTHR44145">
    <property type="entry name" value="DNAJ HOMOLOG SUBFAMILY A MEMBER 3, MITOCHONDRIAL"/>
    <property type="match status" value="1"/>
</dbReference>
<keyword evidence="1" id="KW-0143">Chaperone</keyword>
<organism evidence="4 5">
    <name type="scientific">Circinella minor</name>
    <dbReference type="NCBI Taxonomy" id="1195481"/>
    <lineage>
        <taxon>Eukaryota</taxon>
        <taxon>Fungi</taxon>
        <taxon>Fungi incertae sedis</taxon>
        <taxon>Mucoromycota</taxon>
        <taxon>Mucoromycotina</taxon>
        <taxon>Mucoromycetes</taxon>
        <taxon>Mucorales</taxon>
        <taxon>Lichtheimiaceae</taxon>
        <taxon>Circinella</taxon>
    </lineage>
</organism>
<dbReference type="CDD" id="cd06257">
    <property type="entry name" value="DnaJ"/>
    <property type="match status" value="1"/>
</dbReference>
<dbReference type="InterPro" id="IPR036869">
    <property type="entry name" value="J_dom_sf"/>
</dbReference>
<dbReference type="Gene3D" id="1.10.287.110">
    <property type="entry name" value="DnaJ domain"/>
    <property type="match status" value="1"/>
</dbReference>
<evidence type="ECO:0000256" key="1">
    <source>
        <dbReference type="ARBA" id="ARBA00023186"/>
    </source>
</evidence>
<dbReference type="SUPFAM" id="SSF46565">
    <property type="entry name" value="Chaperone J-domain"/>
    <property type="match status" value="1"/>
</dbReference>
<feature type="transmembrane region" description="Helical" evidence="2">
    <location>
        <begin position="138"/>
        <end position="157"/>
    </location>
</feature>
<sequence length="224" mass="25980">MFRRLYATAAKKSLKDPFEILSLEKNATTKDVKKRYYELAKTLHPDTPNGNVDDFHQVVRAYEFLRDPIRRKNYISTGYGWNDSLLNNGHQDPWGGGSTTPGQRSAAYTNAYWASHDDIHYKGGPWSSHNRPRFMNNTLFISIVAAASVTFGIMQFINILDSRSSVRVAANQHHLRTSQDLKKARTEAQLFGNQRAVERMLDHRMKYFRPEEEEEERGRDEIKR</sequence>
<evidence type="ECO:0000256" key="2">
    <source>
        <dbReference type="SAM" id="Phobius"/>
    </source>
</evidence>
<comment type="caution">
    <text evidence="4">The sequence shown here is derived from an EMBL/GenBank/DDBJ whole genome shotgun (WGS) entry which is preliminary data.</text>
</comment>
<dbReference type="PROSITE" id="PS00636">
    <property type="entry name" value="DNAJ_1"/>
    <property type="match status" value="1"/>
</dbReference>
<name>A0A8H7SB54_9FUNG</name>
<accession>A0A8H7SB54</accession>
<protein>
    <recommendedName>
        <fullName evidence="3">J domain-containing protein</fullName>
    </recommendedName>
</protein>
<keyword evidence="5" id="KW-1185">Reference proteome</keyword>
<evidence type="ECO:0000313" key="4">
    <source>
        <dbReference type="EMBL" id="KAG2225288.1"/>
    </source>
</evidence>
<dbReference type="PRINTS" id="PR00625">
    <property type="entry name" value="JDOMAIN"/>
</dbReference>
<dbReference type="OrthoDB" id="10250354at2759"/>
<dbReference type="InterPro" id="IPR001623">
    <property type="entry name" value="DnaJ_domain"/>
</dbReference>
<feature type="domain" description="J" evidence="3">
    <location>
        <begin position="16"/>
        <end position="78"/>
    </location>
</feature>
<proteinExistence type="predicted"/>
<dbReference type="Pfam" id="PF00226">
    <property type="entry name" value="DnaJ"/>
    <property type="match status" value="1"/>
</dbReference>
<dbReference type="EMBL" id="JAEPRB010000030">
    <property type="protein sequence ID" value="KAG2225288.1"/>
    <property type="molecule type" value="Genomic_DNA"/>
</dbReference>
<dbReference type="PANTHER" id="PTHR44145:SF3">
    <property type="entry name" value="DNAJ HOMOLOG SUBFAMILY A MEMBER 3, MITOCHONDRIAL"/>
    <property type="match status" value="1"/>
</dbReference>
<gene>
    <name evidence="4" type="ORF">INT45_001512</name>
</gene>
<keyword evidence="2" id="KW-1133">Transmembrane helix</keyword>
<keyword evidence="2" id="KW-0812">Transmembrane</keyword>
<evidence type="ECO:0000259" key="3">
    <source>
        <dbReference type="PROSITE" id="PS50076"/>
    </source>
</evidence>
<evidence type="ECO:0000313" key="5">
    <source>
        <dbReference type="Proteomes" id="UP000646827"/>
    </source>
</evidence>
<dbReference type="PROSITE" id="PS50076">
    <property type="entry name" value="DNAJ_2"/>
    <property type="match status" value="1"/>
</dbReference>